<comment type="caution">
    <text evidence="12">The sequence shown here is derived from an EMBL/GenBank/DDBJ whole genome shotgun (WGS) entry which is preliminary data.</text>
</comment>
<keyword evidence="8" id="KW-0057">Aromatic amino acid biosynthesis</keyword>
<dbReference type="EC" id="1.3.1.12" evidence="3"/>
<dbReference type="InterPro" id="IPR045865">
    <property type="entry name" value="ACT-like_dom_sf"/>
</dbReference>
<evidence type="ECO:0000256" key="1">
    <source>
        <dbReference type="ARBA" id="ARBA00005067"/>
    </source>
</evidence>
<dbReference type="PANTHER" id="PTHR21363">
    <property type="entry name" value="PREPHENATE DEHYDROGENASE"/>
    <property type="match status" value="1"/>
</dbReference>
<dbReference type="InterPro" id="IPR046825">
    <property type="entry name" value="PDH_C"/>
</dbReference>
<dbReference type="AlphaFoldDB" id="A0A2M9CKP2"/>
<dbReference type="GO" id="GO:0006571">
    <property type="term" value="P:tyrosine biosynthetic process"/>
    <property type="evidence" value="ECO:0007669"/>
    <property type="project" value="UniProtKB-UniPathway"/>
</dbReference>
<dbReference type="Pfam" id="PF20463">
    <property type="entry name" value="PDH_C"/>
    <property type="match status" value="1"/>
</dbReference>
<sequence length="363" mass="37827">MTDRRLAEDVRIVGSGLLGTSIGLGLAARGVDVVMDDVSPSARRLAVDYGAGREPAAGDAPGLIVVCVPPDVTASIVARELAAYPDALVTDVASVKAAPLAELRAMGADLGRYLGTHPMAGRERGGAISARADLFVGRPWVLAGHDDISYRRAGAIEDMILDLGAVPIELDVERHDRSVALVSHVPQVVSSLLAARLSEGDGAALQLAGQGLRDVTRVAGSDPALWVQILGANAPAVVDVLRPLRDDLERVIAALDAPEAPGSRRAIADALAAGNTGVARIPGKHGQDRRFSQIVVMVDDTPGELARLLTEIGEAGVNMEDLRLEHSPGAQIGLAEISVVPEAEQRLVAELEERGWTIAGAFA</sequence>
<dbReference type="GO" id="GO:0070403">
    <property type="term" value="F:NAD+ binding"/>
    <property type="evidence" value="ECO:0007669"/>
    <property type="project" value="InterPro"/>
</dbReference>
<evidence type="ECO:0000259" key="10">
    <source>
        <dbReference type="PROSITE" id="PS51176"/>
    </source>
</evidence>
<dbReference type="PROSITE" id="PS51671">
    <property type="entry name" value="ACT"/>
    <property type="match status" value="1"/>
</dbReference>
<evidence type="ECO:0000256" key="5">
    <source>
        <dbReference type="ARBA" id="ARBA00022498"/>
    </source>
</evidence>
<name>A0A2M9CKP2_9MICO</name>
<evidence type="ECO:0000313" key="13">
    <source>
        <dbReference type="Proteomes" id="UP000228758"/>
    </source>
</evidence>
<reference evidence="12 13" key="1">
    <citation type="submission" date="2017-11" db="EMBL/GenBank/DDBJ databases">
        <title>Genomic Encyclopedia of Archaeal and Bacterial Type Strains, Phase II (KMG-II): From Individual Species to Whole Genera.</title>
        <authorList>
            <person name="Goeker M."/>
        </authorList>
    </citation>
    <scope>NUCLEOTIDE SEQUENCE [LARGE SCALE GENOMIC DNA]</scope>
    <source>
        <strain evidence="12 13">DSM 27393</strain>
    </source>
</reference>
<dbReference type="OrthoDB" id="9802008at2"/>
<dbReference type="UniPathway" id="UPA00122">
    <property type="reaction ID" value="UER00961"/>
</dbReference>
<dbReference type="PANTHER" id="PTHR21363:SF0">
    <property type="entry name" value="PREPHENATE DEHYDROGENASE [NADP(+)]"/>
    <property type="match status" value="1"/>
</dbReference>
<keyword evidence="6" id="KW-0560">Oxidoreductase</keyword>
<comment type="catalytic activity">
    <reaction evidence="9">
        <text>prephenate + NAD(+) = 3-(4-hydroxyphenyl)pyruvate + CO2 + NADH</text>
        <dbReference type="Rhea" id="RHEA:13869"/>
        <dbReference type="ChEBI" id="CHEBI:16526"/>
        <dbReference type="ChEBI" id="CHEBI:29934"/>
        <dbReference type="ChEBI" id="CHEBI:36242"/>
        <dbReference type="ChEBI" id="CHEBI:57540"/>
        <dbReference type="ChEBI" id="CHEBI:57945"/>
        <dbReference type="EC" id="1.3.1.12"/>
    </reaction>
</comment>
<dbReference type="NCBIfam" id="NF005112">
    <property type="entry name" value="PRK06545.2-4"/>
    <property type="match status" value="1"/>
</dbReference>
<keyword evidence="5" id="KW-0827">Tyrosine biosynthesis</keyword>
<keyword evidence="8" id="KW-0028">Amino-acid biosynthesis</keyword>
<dbReference type="EMBL" id="PGFF01000001">
    <property type="protein sequence ID" value="PJJ72454.1"/>
    <property type="molecule type" value="Genomic_DNA"/>
</dbReference>
<dbReference type="NCBIfam" id="NF005111">
    <property type="entry name" value="PRK06545.2-3"/>
    <property type="match status" value="1"/>
</dbReference>
<evidence type="ECO:0000256" key="8">
    <source>
        <dbReference type="ARBA" id="ARBA00023141"/>
    </source>
</evidence>
<dbReference type="InterPro" id="IPR050812">
    <property type="entry name" value="Preph/Arog_dehydrog"/>
</dbReference>
<dbReference type="SUPFAM" id="SSF55021">
    <property type="entry name" value="ACT-like"/>
    <property type="match status" value="1"/>
</dbReference>
<organism evidence="12 13">
    <name type="scientific">Diaminobutyricimonas aerilata</name>
    <dbReference type="NCBI Taxonomy" id="1162967"/>
    <lineage>
        <taxon>Bacteria</taxon>
        <taxon>Bacillati</taxon>
        <taxon>Actinomycetota</taxon>
        <taxon>Actinomycetes</taxon>
        <taxon>Micrococcales</taxon>
        <taxon>Microbacteriaceae</taxon>
        <taxon>Diaminobutyricimonas</taxon>
    </lineage>
</organism>
<protein>
    <recommendedName>
        <fullName evidence="4">Prephenate dehydrogenase</fullName>
        <ecNumber evidence="3">1.3.1.12</ecNumber>
    </recommendedName>
</protein>
<dbReference type="RefSeq" id="WP_100364641.1">
    <property type="nucleotide sequence ID" value="NZ_PGFF01000001.1"/>
</dbReference>
<evidence type="ECO:0000256" key="7">
    <source>
        <dbReference type="ARBA" id="ARBA00023027"/>
    </source>
</evidence>
<dbReference type="GO" id="GO:0004665">
    <property type="term" value="F:prephenate dehydrogenase (NADP+) activity"/>
    <property type="evidence" value="ECO:0007669"/>
    <property type="project" value="InterPro"/>
</dbReference>
<dbReference type="InterPro" id="IPR003099">
    <property type="entry name" value="Prephen_DH"/>
</dbReference>
<evidence type="ECO:0000256" key="9">
    <source>
        <dbReference type="ARBA" id="ARBA00049260"/>
    </source>
</evidence>
<keyword evidence="13" id="KW-1185">Reference proteome</keyword>
<dbReference type="InterPro" id="IPR046826">
    <property type="entry name" value="PDH_N"/>
</dbReference>
<dbReference type="GO" id="GO:0008977">
    <property type="term" value="F:prephenate dehydrogenase (NAD+) activity"/>
    <property type="evidence" value="ECO:0007669"/>
    <property type="project" value="UniProtKB-EC"/>
</dbReference>
<dbReference type="Gene3D" id="3.40.50.720">
    <property type="entry name" value="NAD(P)-binding Rossmann-like Domain"/>
    <property type="match status" value="1"/>
</dbReference>
<dbReference type="Proteomes" id="UP000228758">
    <property type="component" value="Unassembled WGS sequence"/>
</dbReference>
<dbReference type="PROSITE" id="PS51176">
    <property type="entry name" value="PDH_ADH"/>
    <property type="match status" value="1"/>
</dbReference>
<dbReference type="SUPFAM" id="SSF48179">
    <property type="entry name" value="6-phosphogluconate dehydrogenase C-terminal domain-like"/>
    <property type="match status" value="1"/>
</dbReference>
<evidence type="ECO:0000256" key="3">
    <source>
        <dbReference type="ARBA" id="ARBA00012068"/>
    </source>
</evidence>
<dbReference type="SUPFAM" id="SSF51735">
    <property type="entry name" value="NAD(P)-binding Rossmann-fold domains"/>
    <property type="match status" value="1"/>
</dbReference>
<evidence type="ECO:0000259" key="11">
    <source>
        <dbReference type="PROSITE" id="PS51671"/>
    </source>
</evidence>
<feature type="domain" description="ACT" evidence="11">
    <location>
        <begin position="293"/>
        <end position="363"/>
    </location>
</feature>
<dbReference type="InterPro" id="IPR002912">
    <property type="entry name" value="ACT_dom"/>
</dbReference>
<dbReference type="InterPro" id="IPR008927">
    <property type="entry name" value="6-PGluconate_DH-like_C_sf"/>
</dbReference>
<feature type="domain" description="Prephenate/arogenate dehydrogenase" evidence="10">
    <location>
        <begin position="8"/>
        <end position="285"/>
    </location>
</feature>
<evidence type="ECO:0000256" key="6">
    <source>
        <dbReference type="ARBA" id="ARBA00023002"/>
    </source>
</evidence>
<proteinExistence type="inferred from homology"/>
<evidence type="ECO:0000313" key="12">
    <source>
        <dbReference type="EMBL" id="PJJ72454.1"/>
    </source>
</evidence>
<accession>A0A2M9CKP2</accession>
<gene>
    <name evidence="12" type="ORF">CLV46_2026</name>
</gene>
<dbReference type="InterPro" id="IPR036291">
    <property type="entry name" value="NAD(P)-bd_dom_sf"/>
</dbReference>
<evidence type="ECO:0000256" key="2">
    <source>
        <dbReference type="ARBA" id="ARBA00007964"/>
    </source>
</evidence>
<keyword evidence="7" id="KW-0520">NAD</keyword>
<comment type="similarity">
    <text evidence="2">Belongs to the prephenate/arogenate dehydrogenase family.</text>
</comment>
<comment type="pathway">
    <text evidence="1">Amino-acid biosynthesis; L-tyrosine biosynthesis; (4-hydroxyphenyl)pyruvate from prephenate (NAD(+) route): step 1/1.</text>
</comment>
<dbReference type="Pfam" id="PF02153">
    <property type="entry name" value="PDH_N"/>
    <property type="match status" value="1"/>
</dbReference>
<evidence type="ECO:0000256" key="4">
    <source>
        <dbReference type="ARBA" id="ARBA00016891"/>
    </source>
</evidence>
<dbReference type="Gene3D" id="1.10.3660.10">
    <property type="entry name" value="6-phosphogluconate dehydrogenase C-terminal like domain"/>
    <property type="match status" value="1"/>
</dbReference>